<feature type="compositionally biased region" description="Basic and acidic residues" evidence="1">
    <location>
        <begin position="17"/>
        <end position="27"/>
    </location>
</feature>
<evidence type="ECO:0000313" key="2">
    <source>
        <dbReference type="EMBL" id="QHR92865.1"/>
    </source>
</evidence>
<sequence>MRFSHLKLVDQQEKLLLRPDQMEKQKLQPEISSRSVTGNGTG</sequence>
<feature type="region of interest" description="Disordered" evidence="1">
    <location>
        <begin position="17"/>
        <end position="42"/>
    </location>
</feature>
<feature type="compositionally biased region" description="Polar residues" evidence="1">
    <location>
        <begin position="30"/>
        <end position="42"/>
    </location>
</feature>
<accession>A0A6B9XZH3</accession>
<evidence type="ECO:0000256" key="1">
    <source>
        <dbReference type="SAM" id="MobiDB-lite"/>
    </source>
</evidence>
<name>A0A6B9XZH3_PICSI</name>
<organism evidence="2">
    <name type="scientific">Picea sitchensis</name>
    <name type="common">Sitka spruce</name>
    <name type="synonym">Pinus sitchensis</name>
    <dbReference type="NCBI Taxonomy" id="3332"/>
    <lineage>
        <taxon>Eukaryota</taxon>
        <taxon>Viridiplantae</taxon>
        <taxon>Streptophyta</taxon>
        <taxon>Embryophyta</taxon>
        <taxon>Tracheophyta</taxon>
        <taxon>Spermatophyta</taxon>
        <taxon>Pinopsida</taxon>
        <taxon>Pinidae</taxon>
        <taxon>Conifers I</taxon>
        <taxon>Pinales</taxon>
        <taxon>Pinaceae</taxon>
        <taxon>Picea</taxon>
    </lineage>
</organism>
<gene>
    <name evidence="2" type="primary">orf06967</name>
    <name evidence="2" type="ORF">Q903MT_gene6913</name>
</gene>
<protein>
    <submittedName>
        <fullName evidence="2">Uncharacterized protein</fullName>
    </submittedName>
</protein>
<dbReference type="EMBL" id="MK697706">
    <property type="protein sequence ID" value="QHR92865.1"/>
    <property type="molecule type" value="Genomic_DNA"/>
</dbReference>
<geneLocation type="mitochondrion" evidence="2"/>
<keyword evidence="2" id="KW-0496">Mitochondrion</keyword>
<proteinExistence type="predicted"/>
<reference evidence="2" key="1">
    <citation type="submission" date="2019-03" db="EMBL/GenBank/DDBJ databases">
        <title>Largest Complete Mitochondrial Genome of a Gymnosperm, Sitka Spruce (Picea sitchensis), Indicates Complex Physical Structure.</title>
        <authorList>
            <person name="Jackman S.D."/>
            <person name="Coombe L."/>
            <person name="Warren R."/>
            <person name="Kirk H."/>
            <person name="Trinh E."/>
            <person name="McLeod T."/>
            <person name="Pleasance S."/>
            <person name="Pandoh P."/>
            <person name="Zhao Y."/>
            <person name="Coope R."/>
            <person name="Bousquet J."/>
            <person name="Bohlmann J.C."/>
            <person name="Jones S.J.M."/>
            <person name="Birol I."/>
        </authorList>
    </citation>
    <scope>NUCLEOTIDE SEQUENCE</scope>
    <source>
        <strain evidence="2">Q903</strain>
    </source>
</reference>
<dbReference type="AlphaFoldDB" id="A0A6B9XZH3"/>